<comment type="caution">
    <text evidence="3">The sequence shown here is derived from an EMBL/GenBank/DDBJ whole genome shotgun (WGS) entry which is preliminary data.</text>
</comment>
<evidence type="ECO:0000256" key="2">
    <source>
        <dbReference type="SAM" id="SignalP"/>
    </source>
</evidence>
<keyword evidence="1" id="KW-0812">Transmembrane</keyword>
<name>A0AAN7ZYB2_9PEZI</name>
<sequence>MKGILVSLAIGLARAQDAMTFPSLNSICGGQFADANATGLFTFDPQVETGDANSTNGIAANVTWAYTVLENATSEQSAIWFSTGGANYANDYDLFYDVCAIAVLNTTASTNFNAQHDNGTCYTAFSSECVDALNALAASTADSLVSEPMYRGGGPMSNLTGTDAFDRVCDGIADALQTNLPKQCEHYFSRSPYTVPLALTRNDTGIYNNSCTVNETFWGVYSFANDRGSNAIYYDQFAQALYPMLTVFLPVASTVRQSNFESVSHMTCIHVDHFSQGSRVSLVPQPRAPQRLTKGAIAGIAIGSVVGLATMCALCYWLWRLRGMARNFDVGDCETVDHRPGLAKISINVAELSGHSAKYELSPDSVKSELPINEKRFELYEGPNQLSPGLIQEMEANDKVTRERLYQSAVAKSQDMLE</sequence>
<keyword evidence="2" id="KW-0732">Signal</keyword>
<feature type="signal peptide" evidence="2">
    <location>
        <begin position="1"/>
        <end position="15"/>
    </location>
</feature>
<accession>A0AAN7ZYB2</accession>
<gene>
    <name evidence="3" type="ORF">LTR97_008814</name>
</gene>
<evidence type="ECO:0000313" key="3">
    <source>
        <dbReference type="EMBL" id="KAK5695308.1"/>
    </source>
</evidence>
<feature type="transmembrane region" description="Helical" evidence="1">
    <location>
        <begin position="296"/>
        <end position="319"/>
    </location>
</feature>
<feature type="chain" id="PRO_5042953665" evidence="2">
    <location>
        <begin position="16"/>
        <end position="418"/>
    </location>
</feature>
<dbReference type="Proteomes" id="UP001310594">
    <property type="component" value="Unassembled WGS sequence"/>
</dbReference>
<dbReference type="AlphaFoldDB" id="A0AAN7ZYB2"/>
<evidence type="ECO:0000256" key="1">
    <source>
        <dbReference type="SAM" id="Phobius"/>
    </source>
</evidence>
<keyword evidence="1" id="KW-0472">Membrane</keyword>
<dbReference type="EMBL" id="JAVRQU010000014">
    <property type="protein sequence ID" value="KAK5695308.1"/>
    <property type="molecule type" value="Genomic_DNA"/>
</dbReference>
<organism evidence="3 4">
    <name type="scientific">Elasticomyces elasticus</name>
    <dbReference type="NCBI Taxonomy" id="574655"/>
    <lineage>
        <taxon>Eukaryota</taxon>
        <taxon>Fungi</taxon>
        <taxon>Dikarya</taxon>
        <taxon>Ascomycota</taxon>
        <taxon>Pezizomycotina</taxon>
        <taxon>Dothideomycetes</taxon>
        <taxon>Dothideomycetidae</taxon>
        <taxon>Mycosphaerellales</taxon>
        <taxon>Teratosphaeriaceae</taxon>
        <taxon>Elasticomyces</taxon>
    </lineage>
</organism>
<protein>
    <submittedName>
        <fullName evidence="3">Uncharacterized protein</fullName>
    </submittedName>
</protein>
<reference evidence="3" key="1">
    <citation type="submission" date="2023-08" db="EMBL/GenBank/DDBJ databases">
        <title>Black Yeasts Isolated from many extreme environments.</title>
        <authorList>
            <person name="Coleine C."/>
            <person name="Stajich J.E."/>
            <person name="Selbmann L."/>
        </authorList>
    </citation>
    <scope>NUCLEOTIDE SEQUENCE</scope>
    <source>
        <strain evidence="3">CCFEE 5810</strain>
    </source>
</reference>
<evidence type="ECO:0000313" key="4">
    <source>
        <dbReference type="Proteomes" id="UP001310594"/>
    </source>
</evidence>
<keyword evidence="1" id="KW-1133">Transmembrane helix</keyword>
<proteinExistence type="predicted"/>